<comment type="caution">
    <text evidence="1">The sequence shown here is derived from an EMBL/GenBank/DDBJ whole genome shotgun (WGS) entry which is preliminary data.</text>
</comment>
<evidence type="ECO:0000313" key="2">
    <source>
        <dbReference type="Proteomes" id="UP000216363"/>
    </source>
</evidence>
<evidence type="ECO:0000313" key="1">
    <source>
        <dbReference type="EMBL" id="OYR31887.1"/>
    </source>
</evidence>
<organism evidence="1 2">
    <name type="scientific">Brucella lupini</name>
    <dbReference type="NCBI Taxonomy" id="255457"/>
    <lineage>
        <taxon>Bacteria</taxon>
        <taxon>Pseudomonadati</taxon>
        <taxon>Pseudomonadota</taxon>
        <taxon>Alphaproteobacteria</taxon>
        <taxon>Hyphomicrobiales</taxon>
        <taxon>Brucellaceae</taxon>
        <taxon>Brucella/Ochrobactrum group</taxon>
        <taxon>Brucella</taxon>
    </lineage>
</organism>
<dbReference type="AlphaFoldDB" id="A0A256GXG5"/>
<name>A0A256GXG5_9HYPH</name>
<dbReference type="Proteomes" id="UP000216363">
    <property type="component" value="Unassembled WGS sequence"/>
</dbReference>
<accession>A0A256GXG5</accession>
<reference evidence="1 2" key="1">
    <citation type="submission" date="2017-07" db="EMBL/GenBank/DDBJ databases">
        <title>Draft genome of Ochrobactrum lupini type strain LUP21.</title>
        <authorList>
            <person name="Krzyzanowska D.M."/>
            <person name="Jafra S."/>
        </authorList>
    </citation>
    <scope>NUCLEOTIDE SEQUENCE [LARGE SCALE GENOMIC DNA]</scope>
    <source>
        <strain evidence="1 2">LUP21</strain>
    </source>
</reference>
<proteinExistence type="predicted"/>
<gene>
    <name evidence="1" type="ORF">CES86_0694</name>
</gene>
<sequence length="51" mass="5557">MSRTGQPMLNLPGFPEAAMQSSDAANMSYKGKCRDRATTMVLSNTNESGFR</sequence>
<protein>
    <submittedName>
        <fullName evidence="1">Uncharacterized protein</fullName>
    </submittedName>
</protein>
<dbReference type="EMBL" id="NNRN01000035">
    <property type="protein sequence ID" value="OYR31887.1"/>
    <property type="molecule type" value="Genomic_DNA"/>
</dbReference>